<proteinExistence type="predicted"/>
<dbReference type="EMBL" id="CADCWG010000297">
    <property type="protein sequence ID" value="CAA9575094.1"/>
    <property type="molecule type" value="Genomic_DNA"/>
</dbReference>
<name>A0A6J4VCK3_9BACT</name>
<accession>A0A6J4VCK3</accession>
<feature type="non-terminal residue" evidence="2">
    <location>
        <position position="56"/>
    </location>
</feature>
<gene>
    <name evidence="2" type="ORF">AVDCRST_MAG49-4069</name>
</gene>
<organism evidence="2">
    <name type="scientific">uncultured Thermomicrobiales bacterium</name>
    <dbReference type="NCBI Taxonomy" id="1645740"/>
    <lineage>
        <taxon>Bacteria</taxon>
        <taxon>Pseudomonadati</taxon>
        <taxon>Thermomicrobiota</taxon>
        <taxon>Thermomicrobia</taxon>
        <taxon>Thermomicrobiales</taxon>
        <taxon>environmental samples</taxon>
    </lineage>
</organism>
<evidence type="ECO:0000256" key="1">
    <source>
        <dbReference type="SAM" id="MobiDB-lite"/>
    </source>
</evidence>
<feature type="compositionally biased region" description="Basic residues" evidence="1">
    <location>
        <begin position="9"/>
        <end position="21"/>
    </location>
</feature>
<feature type="region of interest" description="Disordered" evidence="1">
    <location>
        <begin position="1"/>
        <end position="21"/>
    </location>
</feature>
<sequence>WKTGSGGRPPRRRWSSTCGRRRGCSRSWRWRARLSPCPPTALRRWSPSRRPPAWPR</sequence>
<dbReference type="AlphaFoldDB" id="A0A6J4VCK3"/>
<reference evidence="2" key="1">
    <citation type="submission" date="2020-02" db="EMBL/GenBank/DDBJ databases">
        <authorList>
            <person name="Meier V. D."/>
        </authorList>
    </citation>
    <scope>NUCLEOTIDE SEQUENCE</scope>
    <source>
        <strain evidence="2">AVDCRST_MAG49</strain>
    </source>
</reference>
<evidence type="ECO:0000313" key="2">
    <source>
        <dbReference type="EMBL" id="CAA9575094.1"/>
    </source>
</evidence>
<protein>
    <submittedName>
        <fullName evidence="2">Uncharacterized protein</fullName>
    </submittedName>
</protein>
<feature type="non-terminal residue" evidence="2">
    <location>
        <position position="1"/>
    </location>
</feature>